<dbReference type="GO" id="GO:0003824">
    <property type="term" value="F:catalytic activity"/>
    <property type="evidence" value="ECO:0007669"/>
    <property type="project" value="InterPro"/>
</dbReference>
<protein>
    <recommendedName>
        <fullName evidence="4">CMP/dCMP-type deaminase domain-containing protein</fullName>
    </recommendedName>
</protein>
<keyword evidence="1" id="KW-1133">Transmembrane helix</keyword>
<proteinExistence type="predicted"/>
<keyword evidence="1" id="KW-0812">Transmembrane</keyword>
<evidence type="ECO:0008006" key="4">
    <source>
        <dbReference type="Google" id="ProtNLM"/>
    </source>
</evidence>
<evidence type="ECO:0000313" key="3">
    <source>
        <dbReference type="Proteomes" id="UP000240325"/>
    </source>
</evidence>
<accession>A0A2H4UVN5</accession>
<dbReference type="SUPFAM" id="SSF53927">
    <property type="entry name" value="Cytidine deaminase-like"/>
    <property type="match status" value="1"/>
</dbReference>
<dbReference type="Gene3D" id="3.40.140.10">
    <property type="entry name" value="Cytidine Deaminase, domain 2"/>
    <property type="match status" value="1"/>
</dbReference>
<dbReference type="InterPro" id="IPR016193">
    <property type="entry name" value="Cytidine_deaminase-like"/>
</dbReference>
<evidence type="ECO:0000313" key="2">
    <source>
        <dbReference type="EMBL" id="ATZ80895.1"/>
    </source>
</evidence>
<dbReference type="EMBL" id="MF782455">
    <property type="protein sequence ID" value="ATZ80895.1"/>
    <property type="molecule type" value="Genomic_DNA"/>
</dbReference>
<dbReference type="Proteomes" id="UP000240325">
    <property type="component" value="Segment"/>
</dbReference>
<reference evidence="2" key="1">
    <citation type="journal article" date="2017" name="Elife">
        <title>The kinetoplastid-infecting Bodo saltans virus (BsV), a window into the most abundant giant viruses in the sea.</title>
        <authorList>
            <person name="Deeg C.M."/>
            <person name="Chow C.-E.T."/>
            <person name="Suttle C.A."/>
        </authorList>
    </citation>
    <scope>NUCLEOTIDE SEQUENCE</scope>
    <source>
        <strain evidence="2">NG1</strain>
    </source>
</reference>
<feature type="transmembrane region" description="Helical" evidence="1">
    <location>
        <begin position="12"/>
        <end position="33"/>
    </location>
</feature>
<keyword evidence="1" id="KW-0472">Membrane</keyword>
<gene>
    <name evidence="2" type="ORF">BMW23_0849</name>
</gene>
<organism evidence="2">
    <name type="scientific">Bodo saltans virus</name>
    <dbReference type="NCBI Taxonomy" id="2024608"/>
    <lineage>
        <taxon>Viruses</taxon>
        <taxon>Varidnaviria</taxon>
        <taxon>Bamfordvirae</taxon>
        <taxon>Nucleocytoviricota</taxon>
        <taxon>Megaviricetes</taxon>
        <taxon>Imitervirales</taxon>
        <taxon>Mimiviridae</taxon>
        <taxon>Klosneuvirinae</taxon>
        <taxon>Theiavirus</taxon>
        <taxon>Theiavirus salishense</taxon>
    </lineage>
</organism>
<keyword evidence="3" id="KW-1185">Reference proteome</keyword>
<name>A0A2H4UVN5_9VIRU</name>
<sequence length="147" mass="16907">MNYLKFTKEIIIAATAFIIIVVLYPTVVLKVVVKKVVLGKSNSNKQYNTPSTHAEIDAYKKLPKYYASREMNIIVVRFSKSGDLCKSRPCLHCLQTLSNSGIRIKYVYYSNDGDIRKEKFDTMLESELTSISSGMRFKMRMRETEKS</sequence>
<evidence type="ECO:0000256" key="1">
    <source>
        <dbReference type="SAM" id="Phobius"/>
    </source>
</evidence>